<reference evidence="1 2" key="1">
    <citation type="journal article" date="2023" name="Plants (Basel)">
        <title>Bridging the Gap: Combining Genomics and Transcriptomics Approaches to Understand Stylosanthes scabra, an Orphan Legume from the Brazilian Caatinga.</title>
        <authorList>
            <person name="Ferreira-Neto J.R.C."/>
            <person name="da Silva M.D."/>
            <person name="Binneck E."/>
            <person name="de Melo N.F."/>
            <person name="da Silva R.H."/>
            <person name="de Melo A.L.T.M."/>
            <person name="Pandolfi V."/>
            <person name="Bustamante F.O."/>
            <person name="Brasileiro-Vidal A.C."/>
            <person name="Benko-Iseppon A.M."/>
        </authorList>
    </citation>
    <scope>NUCLEOTIDE SEQUENCE [LARGE SCALE GENOMIC DNA]</scope>
    <source>
        <tissue evidence="1">Leaves</tissue>
    </source>
</reference>
<protein>
    <submittedName>
        <fullName evidence="1">Uncharacterized protein</fullName>
    </submittedName>
</protein>
<dbReference type="Gene3D" id="2.40.50.140">
    <property type="entry name" value="Nucleic acid-binding proteins"/>
    <property type="match status" value="1"/>
</dbReference>
<keyword evidence="2" id="KW-1185">Reference proteome</keyword>
<sequence length="180" mass="20231">MTSVGEEKGYQRESKSIRMLVELSANGFKIRCALFGEFVDQINEFLASGYVEQPMLLVQLAKVKIFRGQDGLQNVMFATKLLLNADLAELISRDNYPLVFKDVVGRRVLLKVDGGSANVDKYFGNYRVRCLCDNERLIKLFEDSNEGDGLVTPVESKFVPKFESLDGESVSHVARILKRG</sequence>
<evidence type="ECO:0000313" key="1">
    <source>
        <dbReference type="EMBL" id="MED6214072.1"/>
    </source>
</evidence>
<gene>
    <name evidence="1" type="ORF">PIB30_099444</name>
</gene>
<organism evidence="1 2">
    <name type="scientific">Stylosanthes scabra</name>
    <dbReference type="NCBI Taxonomy" id="79078"/>
    <lineage>
        <taxon>Eukaryota</taxon>
        <taxon>Viridiplantae</taxon>
        <taxon>Streptophyta</taxon>
        <taxon>Embryophyta</taxon>
        <taxon>Tracheophyta</taxon>
        <taxon>Spermatophyta</taxon>
        <taxon>Magnoliopsida</taxon>
        <taxon>eudicotyledons</taxon>
        <taxon>Gunneridae</taxon>
        <taxon>Pentapetalae</taxon>
        <taxon>rosids</taxon>
        <taxon>fabids</taxon>
        <taxon>Fabales</taxon>
        <taxon>Fabaceae</taxon>
        <taxon>Papilionoideae</taxon>
        <taxon>50 kb inversion clade</taxon>
        <taxon>dalbergioids sensu lato</taxon>
        <taxon>Dalbergieae</taxon>
        <taxon>Pterocarpus clade</taxon>
        <taxon>Stylosanthes</taxon>
    </lineage>
</organism>
<dbReference type="Proteomes" id="UP001341840">
    <property type="component" value="Unassembled WGS sequence"/>
</dbReference>
<dbReference type="InterPro" id="IPR012340">
    <property type="entry name" value="NA-bd_OB-fold"/>
</dbReference>
<proteinExistence type="predicted"/>
<evidence type="ECO:0000313" key="2">
    <source>
        <dbReference type="Proteomes" id="UP001341840"/>
    </source>
</evidence>
<dbReference type="EMBL" id="JASCZI010244316">
    <property type="protein sequence ID" value="MED6214072.1"/>
    <property type="molecule type" value="Genomic_DNA"/>
</dbReference>
<feature type="non-terminal residue" evidence="1">
    <location>
        <position position="180"/>
    </location>
</feature>
<name>A0ABU6YWF5_9FABA</name>
<comment type="caution">
    <text evidence="1">The sequence shown here is derived from an EMBL/GenBank/DDBJ whole genome shotgun (WGS) entry which is preliminary data.</text>
</comment>
<accession>A0ABU6YWF5</accession>